<evidence type="ECO:0000313" key="10">
    <source>
        <dbReference type="Proteomes" id="UP000179807"/>
    </source>
</evidence>
<evidence type="ECO:0000259" key="8">
    <source>
        <dbReference type="PROSITE" id="PS51285"/>
    </source>
</evidence>
<gene>
    <name evidence="9" type="primary">akt1</name>
    <name evidence="9" type="ORF">TRFO_09421</name>
</gene>
<dbReference type="CDD" id="cd05123">
    <property type="entry name" value="STKc_AGC"/>
    <property type="match status" value="1"/>
</dbReference>
<dbReference type="Pfam" id="PF00069">
    <property type="entry name" value="Pkinase"/>
    <property type="match status" value="1"/>
</dbReference>
<feature type="binding site" evidence="6">
    <location>
        <position position="199"/>
    </location>
    <ligand>
        <name>ATP</name>
        <dbReference type="ChEBI" id="CHEBI:30616"/>
    </ligand>
</feature>
<name>A0A1J4JE03_9EUKA</name>
<keyword evidence="10" id="KW-1185">Reference proteome</keyword>
<comment type="caution">
    <text evidence="9">The sequence shown here is derived from an EMBL/GenBank/DDBJ whole genome shotgun (WGS) entry which is preliminary data.</text>
</comment>
<dbReference type="SMART" id="SM00133">
    <property type="entry name" value="S_TK_X"/>
    <property type="match status" value="1"/>
</dbReference>
<dbReference type="InterPro" id="IPR000961">
    <property type="entry name" value="AGC-kinase_C"/>
</dbReference>
<evidence type="ECO:0000256" key="5">
    <source>
        <dbReference type="ARBA" id="ARBA00022840"/>
    </source>
</evidence>
<dbReference type="GO" id="GO:0004674">
    <property type="term" value="F:protein serine/threonine kinase activity"/>
    <property type="evidence" value="ECO:0007669"/>
    <property type="project" value="UniProtKB-KW"/>
</dbReference>
<keyword evidence="3 6" id="KW-0547">Nucleotide-binding</keyword>
<dbReference type="PROSITE" id="PS51285">
    <property type="entry name" value="AGC_KINASE_CTER"/>
    <property type="match status" value="1"/>
</dbReference>
<evidence type="ECO:0000256" key="6">
    <source>
        <dbReference type="PROSITE-ProRule" id="PRU10141"/>
    </source>
</evidence>
<dbReference type="VEuPathDB" id="TrichDB:TRFO_09421"/>
<dbReference type="Proteomes" id="UP000179807">
    <property type="component" value="Unassembled WGS sequence"/>
</dbReference>
<feature type="domain" description="AGC-kinase C-terminal" evidence="8">
    <location>
        <begin position="430"/>
        <end position="498"/>
    </location>
</feature>
<dbReference type="GeneID" id="94829565"/>
<dbReference type="InterPro" id="IPR000719">
    <property type="entry name" value="Prot_kinase_dom"/>
</dbReference>
<keyword evidence="4 9" id="KW-0418">Kinase</keyword>
<dbReference type="PROSITE" id="PS00107">
    <property type="entry name" value="PROTEIN_KINASE_ATP"/>
    <property type="match status" value="1"/>
</dbReference>
<dbReference type="InterPro" id="IPR017441">
    <property type="entry name" value="Protein_kinase_ATP_BS"/>
</dbReference>
<dbReference type="AlphaFoldDB" id="A0A1J4JE03"/>
<protein>
    <submittedName>
        <fullName evidence="9">RAC-alpha serine/threonine-protein kinase</fullName>
    </submittedName>
</protein>
<dbReference type="PANTHER" id="PTHR24351">
    <property type="entry name" value="RIBOSOMAL PROTEIN S6 KINASE"/>
    <property type="match status" value="1"/>
</dbReference>
<dbReference type="RefSeq" id="XP_068350567.1">
    <property type="nucleotide sequence ID" value="XM_068494861.1"/>
</dbReference>
<organism evidence="9 10">
    <name type="scientific">Tritrichomonas foetus</name>
    <dbReference type="NCBI Taxonomy" id="1144522"/>
    <lineage>
        <taxon>Eukaryota</taxon>
        <taxon>Metamonada</taxon>
        <taxon>Parabasalia</taxon>
        <taxon>Tritrichomonadida</taxon>
        <taxon>Tritrichomonadidae</taxon>
        <taxon>Tritrichomonas</taxon>
    </lineage>
</organism>
<evidence type="ECO:0000256" key="2">
    <source>
        <dbReference type="ARBA" id="ARBA00022679"/>
    </source>
</evidence>
<evidence type="ECO:0000313" key="9">
    <source>
        <dbReference type="EMBL" id="OHS97430.1"/>
    </source>
</evidence>
<dbReference type="InterPro" id="IPR011009">
    <property type="entry name" value="Kinase-like_dom_sf"/>
</dbReference>
<dbReference type="FunFam" id="1.10.510.10:FF:000008">
    <property type="entry name" value="Non-specific serine/threonine protein kinase"/>
    <property type="match status" value="1"/>
</dbReference>
<dbReference type="Gene3D" id="3.30.200.20">
    <property type="entry name" value="Phosphorylase Kinase, domain 1"/>
    <property type="match status" value="1"/>
</dbReference>
<dbReference type="PROSITE" id="PS50011">
    <property type="entry name" value="PROTEIN_KINASE_DOM"/>
    <property type="match status" value="1"/>
</dbReference>
<sequence length="502" mass="57638">MRCSTRTKSMMSFSGWLTVSHIKTNNTVDINPKSADNEAILCFCIVVNGHFTVASNESLNEIIFMVPLSTIKSVTMTNDQQNEFSVILKINSQSQEFHYFKRQICNENHTDSNETGIDDQNQINNQNQNSEVIEIEYKFKCSRSSRANKWIVALTSRPPIVVYTPSINDFVIEKKIGSGYSGEVLLAQNIRTMKYYALKSIPKQNLMKSHRIMRTMAERNILMRASHPFITNLVSTFQTSDRLFLVLEFVSGGDLLFHMNRSVMFEDSQIKLYLAEIATALSYLHNMGIVFRDLKPSNILIGEDGHLKLTDFGHAKYLVDDKNNTCKYSLCGTYEYLAPEMIEQNAYTFAVDWWAFGVLAYQMICGILPFKNMNLNRLFYMIVNTPLRFMTKIDSSAQDMIEKLLIKNPSERLGCGEKGEKEIFDHPYFADIDWDLVYNKKYQPSFLPDTTKYDIVANFEKKITSQVPEINRVSNDENCNLHVNGFSFSNFAELSSQEAKDL</sequence>
<dbReference type="GO" id="GO:0005524">
    <property type="term" value="F:ATP binding"/>
    <property type="evidence" value="ECO:0007669"/>
    <property type="project" value="UniProtKB-UniRule"/>
</dbReference>
<dbReference type="Gene3D" id="1.10.510.10">
    <property type="entry name" value="Transferase(Phosphotransferase) domain 1"/>
    <property type="match status" value="1"/>
</dbReference>
<keyword evidence="2" id="KW-0808">Transferase</keyword>
<reference evidence="9" key="1">
    <citation type="submission" date="2016-10" db="EMBL/GenBank/DDBJ databases">
        <authorList>
            <person name="Benchimol M."/>
            <person name="Almeida L.G."/>
            <person name="Vasconcelos A.T."/>
            <person name="Perreira-Neves A."/>
            <person name="Rosa I.A."/>
            <person name="Tasca T."/>
            <person name="Bogo M.R."/>
            <person name="de Souza W."/>
        </authorList>
    </citation>
    <scope>NUCLEOTIDE SEQUENCE [LARGE SCALE GENOMIC DNA]</scope>
    <source>
        <strain evidence="9">K</strain>
    </source>
</reference>
<feature type="domain" description="Protein kinase" evidence="7">
    <location>
        <begin position="170"/>
        <end position="429"/>
    </location>
</feature>
<evidence type="ECO:0000256" key="1">
    <source>
        <dbReference type="ARBA" id="ARBA00022527"/>
    </source>
</evidence>
<keyword evidence="1" id="KW-0723">Serine/threonine-protein kinase</keyword>
<proteinExistence type="predicted"/>
<keyword evidence="5 6" id="KW-0067">ATP-binding</keyword>
<evidence type="ECO:0000256" key="4">
    <source>
        <dbReference type="ARBA" id="ARBA00022777"/>
    </source>
</evidence>
<dbReference type="SMART" id="SM00220">
    <property type="entry name" value="S_TKc"/>
    <property type="match status" value="1"/>
</dbReference>
<evidence type="ECO:0000259" key="7">
    <source>
        <dbReference type="PROSITE" id="PS50011"/>
    </source>
</evidence>
<accession>A0A1J4JE03</accession>
<evidence type="ECO:0000256" key="3">
    <source>
        <dbReference type="ARBA" id="ARBA00022741"/>
    </source>
</evidence>
<dbReference type="InterPro" id="IPR045270">
    <property type="entry name" value="STKc_AGC"/>
</dbReference>
<dbReference type="EMBL" id="MLAK01001115">
    <property type="protein sequence ID" value="OHS97430.1"/>
    <property type="molecule type" value="Genomic_DNA"/>
</dbReference>
<dbReference type="SUPFAM" id="SSF56112">
    <property type="entry name" value="Protein kinase-like (PK-like)"/>
    <property type="match status" value="1"/>
</dbReference>